<evidence type="ECO:0000313" key="2">
    <source>
        <dbReference type="Proteomes" id="UP000005239"/>
    </source>
</evidence>
<gene>
    <name evidence="1" type="primary">WBGene00284352</name>
</gene>
<sequence>MLFTIGDRNNTVYVIETEMCNGNNALTLYYQKHWVHDDTRNTTTFTVGLNAEEIVDVDCACWERDRVAFCCSMNCAIRAARDCCTPRLKKNLKLLNLPSLLHWRLNFRYTFRRLFTMIHNEKNTRAYLVCLLVEMRHHQNRRPLNKLNRKE</sequence>
<dbReference type="Proteomes" id="UP000005239">
    <property type="component" value="Unassembled WGS sequence"/>
</dbReference>
<reference evidence="2" key="1">
    <citation type="journal article" date="2008" name="Nat. Genet.">
        <title>The Pristionchus pacificus genome provides a unique perspective on nematode lifestyle and parasitism.</title>
        <authorList>
            <person name="Dieterich C."/>
            <person name="Clifton S.W."/>
            <person name="Schuster L.N."/>
            <person name="Chinwalla A."/>
            <person name="Delehaunty K."/>
            <person name="Dinkelacker I."/>
            <person name="Fulton L."/>
            <person name="Fulton R."/>
            <person name="Godfrey J."/>
            <person name="Minx P."/>
            <person name="Mitreva M."/>
            <person name="Roeseler W."/>
            <person name="Tian H."/>
            <person name="Witte H."/>
            <person name="Yang S.P."/>
            <person name="Wilson R.K."/>
            <person name="Sommer R.J."/>
        </authorList>
    </citation>
    <scope>NUCLEOTIDE SEQUENCE [LARGE SCALE GENOMIC DNA]</scope>
    <source>
        <strain evidence="2">PS312</strain>
    </source>
</reference>
<keyword evidence="2" id="KW-1185">Reference proteome</keyword>
<proteinExistence type="predicted"/>
<name>A0A2A6D210_PRIPA</name>
<organism evidence="1 2">
    <name type="scientific">Pristionchus pacificus</name>
    <name type="common">Parasitic nematode worm</name>
    <dbReference type="NCBI Taxonomy" id="54126"/>
    <lineage>
        <taxon>Eukaryota</taxon>
        <taxon>Metazoa</taxon>
        <taxon>Ecdysozoa</taxon>
        <taxon>Nematoda</taxon>
        <taxon>Chromadorea</taxon>
        <taxon>Rhabditida</taxon>
        <taxon>Rhabditina</taxon>
        <taxon>Diplogasteromorpha</taxon>
        <taxon>Diplogasteroidea</taxon>
        <taxon>Neodiplogasteridae</taxon>
        <taxon>Pristionchus</taxon>
    </lineage>
</organism>
<evidence type="ECO:0000313" key="1">
    <source>
        <dbReference type="EnsemblMetazoa" id="PPA45983.1"/>
    </source>
</evidence>
<dbReference type="AlphaFoldDB" id="A0A2A6D210"/>
<protein>
    <submittedName>
        <fullName evidence="1">Uncharacterized protein</fullName>
    </submittedName>
</protein>
<accession>A0A8R1Z5A2</accession>
<dbReference type="EnsemblMetazoa" id="PPA45983.1">
    <property type="protein sequence ID" value="PPA45983.1"/>
    <property type="gene ID" value="WBGene00284352"/>
</dbReference>
<reference evidence="1" key="2">
    <citation type="submission" date="2022-06" db="UniProtKB">
        <authorList>
            <consortium name="EnsemblMetazoa"/>
        </authorList>
    </citation>
    <scope>IDENTIFICATION</scope>
    <source>
        <strain evidence="1">PS312</strain>
    </source>
</reference>
<accession>A0A2A6D210</accession>